<evidence type="ECO:0000313" key="2">
    <source>
        <dbReference type="Proteomes" id="UP001432146"/>
    </source>
</evidence>
<dbReference type="Proteomes" id="UP001432146">
    <property type="component" value="Unassembled WGS sequence"/>
</dbReference>
<gene>
    <name evidence="1" type="ORF">QLX08_000679</name>
</gene>
<reference evidence="1 2" key="1">
    <citation type="submission" date="2024-05" db="EMBL/GenBank/DDBJ databases">
        <title>The nuclear and mitochondrial genome assemblies of Tetragonisca angustula (Apidae: Meliponini), a tiny yet remarkable pollinator in the Neotropics.</title>
        <authorList>
            <person name="Ferrari R."/>
            <person name="Ricardo P.C."/>
            <person name="Dias F.C."/>
            <person name="Araujo N.S."/>
            <person name="Soares D.O."/>
            <person name="Zhou Q.-S."/>
            <person name="Zhu C.-D."/>
            <person name="Coutinho L."/>
            <person name="Airas M.C."/>
            <person name="Batista T.M."/>
        </authorList>
    </citation>
    <scope>NUCLEOTIDE SEQUENCE [LARGE SCALE GENOMIC DNA]</scope>
    <source>
        <strain evidence="1">ASF017062</strain>
        <tissue evidence="1">Abdomen</tissue>
    </source>
</reference>
<keyword evidence="2" id="KW-1185">Reference proteome</keyword>
<dbReference type="EMBL" id="JAWNGG020000008">
    <property type="protein sequence ID" value="KAK9309885.1"/>
    <property type="molecule type" value="Genomic_DNA"/>
</dbReference>
<protein>
    <submittedName>
        <fullName evidence="1">Uncharacterized protein</fullName>
    </submittedName>
</protein>
<sequence length="70" mass="7774">MAAAEQGQGNRLLAARIPQHILLPDTPTGGEGIQRSHFSGLLYAAYIRIYYPRDDDTPRFTHPSPSTTYT</sequence>
<dbReference type="AlphaFoldDB" id="A0AAW1AIE9"/>
<organism evidence="1 2">
    <name type="scientific">Tetragonisca angustula</name>
    <dbReference type="NCBI Taxonomy" id="166442"/>
    <lineage>
        <taxon>Eukaryota</taxon>
        <taxon>Metazoa</taxon>
        <taxon>Ecdysozoa</taxon>
        <taxon>Arthropoda</taxon>
        <taxon>Hexapoda</taxon>
        <taxon>Insecta</taxon>
        <taxon>Pterygota</taxon>
        <taxon>Neoptera</taxon>
        <taxon>Endopterygota</taxon>
        <taxon>Hymenoptera</taxon>
        <taxon>Apocrita</taxon>
        <taxon>Aculeata</taxon>
        <taxon>Apoidea</taxon>
        <taxon>Anthophila</taxon>
        <taxon>Apidae</taxon>
        <taxon>Tetragonisca</taxon>
    </lineage>
</organism>
<evidence type="ECO:0000313" key="1">
    <source>
        <dbReference type="EMBL" id="KAK9309885.1"/>
    </source>
</evidence>
<name>A0AAW1AIE9_9HYME</name>
<comment type="caution">
    <text evidence="1">The sequence shown here is derived from an EMBL/GenBank/DDBJ whole genome shotgun (WGS) entry which is preliminary data.</text>
</comment>
<accession>A0AAW1AIE9</accession>
<proteinExistence type="predicted"/>